<accession>A0A173YJ83</accession>
<organism evidence="5 6">
    <name type="scientific">Faecalicatena contorta</name>
    <dbReference type="NCBI Taxonomy" id="39482"/>
    <lineage>
        <taxon>Bacteria</taxon>
        <taxon>Bacillati</taxon>
        <taxon>Bacillota</taxon>
        <taxon>Clostridia</taxon>
        <taxon>Lachnospirales</taxon>
        <taxon>Lachnospiraceae</taxon>
        <taxon>Faecalicatena</taxon>
    </lineage>
</organism>
<keyword evidence="3" id="KW-0862">Zinc</keyword>
<evidence type="ECO:0000259" key="4">
    <source>
        <dbReference type="Pfam" id="PF01979"/>
    </source>
</evidence>
<dbReference type="InterPro" id="IPR032466">
    <property type="entry name" value="Metal_Hydrolase"/>
</dbReference>
<dbReference type="Gene3D" id="2.30.40.10">
    <property type="entry name" value="Urease, subunit C, domain 1"/>
    <property type="match status" value="1"/>
</dbReference>
<dbReference type="AlphaFoldDB" id="A0A173YJ83"/>
<dbReference type="SUPFAM" id="SSF51338">
    <property type="entry name" value="Composite domain of metallo-dependent hydrolases"/>
    <property type="match status" value="2"/>
</dbReference>
<keyword evidence="1" id="KW-0479">Metal-binding</keyword>
<dbReference type="GO" id="GO:0046872">
    <property type="term" value="F:metal ion binding"/>
    <property type="evidence" value="ECO:0007669"/>
    <property type="project" value="UniProtKB-KW"/>
</dbReference>
<dbReference type="GO" id="GO:0016814">
    <property type="term" value="F:hydrolase activity, acting on carbon-nitrogen (but not peptide) bonds, in cyclic amidines"/>
    <property type="evidence" value="ECO:0007669"/>
    <property type="project" value="UniProtKB-ARBA"/>
</dbReference>
<evidence type="ECO:0000256" key="3">
    <source>
        <dbReference type="ARBA" id="ARBA00022833"/>
    </source>
</evidence>
<protein>
    <submittedName>
        <fullName evidence="5">Hydroxydechloroatrazine ethylaminohydrolase</fullName>
        <ecNumber evidence="5">3.5.99.3</ecNumber>
    </submittedName>
</protein>
<proteinExistence type="predicted"/>
<dbReference type="PANTHER" id="PTHR43794">
    <property type="entry name" value="AMINOHYDROLASE SSNA-RELATED"/>
    <property type="match status" value="1"/>
</dbReference>
<evidence type="ECO:0000256" key="2">
    <source>
        <dbReference type="ARBA" id="ARBA00022801"/>
    </source>
</evidence>
<dbReference type="RefSeq" id="WP_055149923.1">
    <property type="nucleotide sequence ID" value="NZ_CYZU01000001.1"/>
</dbReference>
<dbReference type="SUPFAM" id="SSF51556">
    <property type="entry name" value="Metallo-dependent hydrolases"/>
    <property type="match status" value="1"/>
</dbReference>
<dbReference type="EMBL" id="CYZU01000001">
    <property type="protein sequence ID" value="CUN63643.1"/>
    <property type="molecule type" value="Genomic_DNA"/>
</dbReference>
<dbReference type="STRING" id="39482.ERS852491_00113"/>
<dbReference type="NCBIfam" id="NF006055">
    <property type="entry name" value="PRK08203.1"/>
    <property type="match status" value="1"/>
</dbReference>
<gene>
    <name evidence="5" type="primary">atzB</name>
    <name evidence="5" type="ORF">ERS852491_00113</name>
</gene>
<dbReference type="FunFam" id="3.20.20.140:FF:000014">
    <property type="entry name" value="5-methylthioadenosine/S-adenosylhomocysteine deaminase"/>
    <property type="match status" value="1"/>
</dbReference>
<feature type="domain" description="Amidohydrolase-related" evidence="4">
    <location>
        <begin position="56"/>
        <end position="423"/>
    </location>
</feature>
<dbReference type="EC" id="3.5.99.3" evidence="5"/>
<dbReference type="GO" id="GO:0019239">
    <property type="term" value="F:deaminase activity"/>
    <property type="evidence" value="ECO:0007669"/>
    <property type="project" value="UniProtKB-ARBA"/>
</dbReference>
<dbReference type="InterPro" id="IPR050287">
    <property type="entry name" value="MTA/SAH_deaminase"/>
</dbReference>
<evidence type="ECO:0000256" key="1">
    <source>
        <dbReference type="ARBA" id="ARBA00022723"/>
    </source>
</evidence>
<dbReference type="PANTHER" id="PTHR43794:SF11">
    <property type="entry name" value="AMIDOHYDROLASE-RELATED DOMAIN-CONTAINING PROTEIN"/>
    <property type="match status" value="1"/>
</dbReference>
<dbReference type="Gene3D" id="3.20.20.140">
    <property type="entry name" value="Metal-dependent hydrolases"/>
    <property type="match status" value="1"/>
</dbReference>
<dbReference type="CDD" id="cd01298">
    <property type="entry name" value="ATZ_TRZ_like"/>
    <property type="match status" value="1"/>
</dbReference>
<reference evidence="5 6" key="1">
    <citation type="submission" date="2015-09" db="EMBL/GenBank/DDBJ databases">
        <authorList>
            <consortium name="Pathogen Informatics"/>
        </authorList>
    </citation>
    <scope>NUCLEOTIDE SEQUENCE [LARGE SCALE GENOMIC DNA]</scope>
    <source>
        <strain evidence="5 6">2789STDY5834876</strain>
    </source>
</reference>
<evidence type="ECO:0000313" key="6">
    <source>
        <dbReference type="Proteomes" id="UP000095544"/>
    </source>
</evidence>
<evidence type="ECO:0000313" key="5">
    <source>
        <dbReference type="EMBL" id="CUN63643.1"/>
    </source>
</evidence>
<dbReference type="OrthoDB" id="9807210at2"/>
<dbReference type="Proteomes" id="UP000095544">
    <property type="component" value="Unassembled WGS sequence"/>
</dbReference>
<dbReference type="InterPro" id="IPR011059">
    <property type="entry name" value="Metal-dep_hydrolase_composite"/>
</dbReference>
<dbReference type="InterPro" id="IPR006680">
    <property type="entry name" value="Amidohydro-rel"/>
</dbReference>
<keyword evidence="2 5" id="KW-0378">Hydrolase</keyword>
<name>A0A173YJ83_9FIRM</name>
<dbReference type="Pfam" id="PF01979">
    <property type="entry name" value="Amidohydro_1"/>
    <property type="match status" value="1"/>
</dbReference>
<sequence>MEKESILIKNIKYLVTCDENDQVYSHVNMYIEKGKISYIGSEGRKAKTIIDGTNFVVYPGLINTHHHLYQIFSRNLPEVQRMELFPWLRYLYGIWKNIDEKIVYYATLVGAGELMKNGCTTCFDHHYVFPENGGHLIESQFEAANKLGIRFHASRGSMDLSQKDGGLPPDAVVQTTSEIMKDSQKLIERYHDISEGSMRQIALAPCSPFSVSEDLMKESQQLARDFGVRLHTHLAETQEEECYMLEKMGMRPLEYMEKLNWLGPDVWFAHGIHFNDRELELLKSTDTGIAHCPISNMKLSSGVARIPEMLRIGVRVGLAVDGSASNDGSNLLEEMRAAYLLHRLQASSDAPDGYEILKMATRGGAEILGRKDIGSLEIGKQADCFMIDTRKLELVGAMEDAKSMLATVGYKQPVDYTIVAGKITVSEGKLTALEEGRLIEEANQVSKNYLCN</sequence>